<gene>
    <name evidence="5" type="ORF">A7Q10_00315</name>
</gene>
<keyword evidence="2" id="KW-0342">GTP-binding</keyword>
<dbReference type="RefSeq" id="WP_208527676.1">
    <property type="nucleotide sequence ID" value="NZ_LXQC01000112.1"/>
</dbReference>
<dbReference type="GO" id="GO:0005525">
    <property type="term" value="F:GTP binding"/>
    <property type="evidence" value="ECO:0007669"/>
    <property type="project" value="UniProtKB-KW"/>
</dbReference>
<dbReference type="SMART" id="SM00864">
    <property type="entry name" value="Tubulin"/>
    <property type="match status" value="1"/>
</dbReference>
<dbReference type="GO" id="GO:0005737">
    <property type="term" value="C:cytoplasm"/>
    <property type="evidence" value="ECO:0007669"/>
    <property type="project" value="TreeGrafter"/>
</dbReference>
<evidence type="ECO:0000313" key="5">
    <source>
        <dbReference type="EMBL" id="TFE70817.1"/>
    </source>
</evidence>
<dbReference type="PANTHER" id="PTHR30314:SF3">
    <property type="entry name" value="MITOCHONDRIAL DIVISION PROTEIN FSZA"/>
    <property type="match status" value="1"/>
</dbReference>
<evidence type="ECO:0000256" key="2">
    <source>
        <dbReference type="ARBA" id="ARBA00023134"/>
    </source>
</evidence>
<dbReference type="GO" id="GO:0032153">
    <property type="term" value="C:cell division site"/>
    <property type="evidence" value="ECO:0007669"/>
    <property type="project" value="TreeGrafter"/>
</dbReference>
<protein>
    <recommendedName>
        <fullName evidence="4">Tubulin/FtsZ GTPase domain-containing protein</fullName>
    </recommendedName>
</protein>
<proteinExistence type="predicted"/>
<dbReference type="Proteomes" id="UP000297713">
    <property type="component" value="Unassembled WGS sequence"/>
</dbReference>
<evidence type="ECO:0000313" key="6">
    <source>
        <dbReference type="Proteomes" id="UP000297713"/>
    </source>
</evidence>
<dbReference type="InterPro" id="IPR045061">
    <property type="entry name" value="FtsZ/CetZ"/>
</dbReference>
<keyword evidence="1" id="KW-0547">Nucleotide-binding</keyword>
<reference evidence="5 6" key="1">
    <citation type="submission" date="2016-05" db="EMBL/GenBank/DDBJ databases">
        <title>Diversity and Homogeneity among Thermoacidophilic Verrucomicrobia Methanotrophs Linked with Geographical Origin.</title>
        <authorList>
            <person name="Erikstad H.-A."/>
            <person name="Smestad N.B."/>
            <person name="Ceballos R.M."/>
            <person name="Birkeland N.-K."/>
        </authorList>
    </citation>
    <scope>NUCLEOTIDE SEQUENCE [LARGE SCALE GENOMIC DNA]</scope>
    <source>
        <strain evidence="5 6">Phi</strain>
    </source>
</reference>
<dbReference type="SUPFAM" id="SSF52490">
    <property type="entry name" value="Tubulin nucleotide-binding domain-like"/>
    <property type="match status" value="1"/>
</dbReference>
<dbReference type="Pfam" id="PF00091">
    <property type="entry name" value="Tubulin"/>
    <property type="match status" value="1"/>
</dbReference>
<accession>A0A4Y8PI30</accession>
<dbReference type="PANTHER" id="PTHR30314">
    <property type="entry name" value="CELL DIVISION PROTEIN FTSZ-RELATED"/>
    <property type="match status" value="1"/>
</dbReference>
<dbReference type="InterPro" id="IPR003008">
    <property type="entry name" value="Tubulin_FtsZ_GTPase"/>
</dbReference>
<feature type="coiled-coil region" evidence="3">
    <location>
        <begin position="301"/>
        <end position="328"/>
    </location>
</feature>
<feature type="domain" description="Tubulin/FtsZ GTPase" evidence="4">
    <location>
        <begin position="2"/>
        <end position="194"/>
    </location>
</feature>
<keyword evidence="6" id="KW-1185">Reference proteome</keyword>
<dbReference type="GO" id="GO:0003924">
    <property type="term" value="F:GTPase activity"/>
    <property type="evidence" value="ECO:0007669"/>
    <property type="project" value="InterPro"/>
</dbReference>
<dbReference type="GO" id="GO:0051301">
    <property type="term" value="P:cell division"/>
    <property type="evidence" value="ECO:0007669"/>
    <property type="project" value="TreeGrafter"/>
</dbReference>
<dbReference type="Gene3D" id="3.40.50.1440">
    <property type="entry name" value="Tubulin/FtsZ, GTPase domain"/>
    <property type="match status" value="1"/>
</dbReference>
<name>A0A4Y8PI30_9BACT</name>
<keyword evidence="3" id="KW-0175">Coiled coil</keyword>
<evidence type="ECO:0000259" key="4">
    <source>
        <dbReference type="SMART" id="SM00864"/>
    </source>
</evidence>
<organism evidence="5 6">
    <name type="scientific">Methylacidiphilum caldifontis</name>
    <dbReference type="NCBI Taxonomy" id="2795386"/>
    <lineage>
        <taxon>Bacteria</taxon>
        <taxon>Pseudomonadati</taxon>
        <taxon>Verrucomicrobiota</taxon>
        <taxon>Methylacidiphilae</taxon>
        <taxon>Methylacidiphilales</taxon>
        <taxon>Methylacidiphilaceae</taxon>
        <taxon>Methylacidiphilum (ex Ratnadevi et al. 2023)</taxon>
    </lineage>
</organism>
<dbReference type="EMBL" id="LXQC01000112">
    <property type="protein sequence ID" value="TFE70817.1"/>
    <property type="molecule type" value="Genomic_DNA"/>
</dbReference>
<dbReference type="InterPro" id="IPR036525">
    <property type="entry name" value="Tubulin/FtsZ_GTPase_sf"/>
</dbReference>
<evidence type="ECO:0000256" key="1">
    <source>
        <dbReference type="ARBA" id="ARBA00022741"/>
    </source>
</evidence>
<evidence type="ECO:0000256" key="3">
    <source>
        <dbReference type="SAM" id="Coils"/>
    </source>
</evidence>
<comment type="caution">
    <text evidence="5">The sequence shown here is derived from an EMBL/GenBank/DDBJ whole genome shotgun (WGS) entry which is preliminary data.</text>
</comment>
<sequence length="366" mass="41654">MKNVIVGIGGAGINLLDEWILAEEPTGLFYALDCDYPSVEGSLADYRILLGKEKAKGAGSHGDVDFAKLILEDEEQLIDQILDHCDHLLVLCGLGGGMGSAGLSFFSEKAKQKELIMSCIGFLPFSSESFLQLEITRKTLEYLSDYNHRFILFPNDRAQNVFGPEDDRNRLYRNFNKKVGIVVSCWYDLVQEKINEPFDQLGFPEVFLIEEFYTFPIQTDDPFSLIQPFIQPVQDSIPDQKSAWVCLFLSSSLRKLEKTDIKIKGKNFFKQFYVTVVQGEEGTKEMGFIAMGKFKFEGYFKTEKSKKLENAEKKEKEKDQDLKPAEELIKDENVPMGIFEKSNKTIHKGINLDLPTFIRKGISIKI</sequence>
<dbReference type="AlphaFoldDB" id="A0A4Y8PI30"/>